<organism evidence="7 8">
    <name type="scientific">Streptococcus mitis</name>
    <dbReference type="NCBI Taxonomy" id="28037"/>
    <lineage>
        <taxon>Bacteria</taxon>
        <taxon>Bacillati</taxon>
        <taxon>Bacillota</taxon>
        <taxon>Bacilli</taxon>
        <taxon>Lactobacillales</taxon>
        <taxon>Streptococcaceae</taxon>
        <taxon>Streptococcus</taxon>
        <taxon>Streptococcus mitis group</taxon>
    </lineage>
</organism>
<evidence type="ECO:0000256" key="6">
    <source>
        <dbReference type="RuleBase" id="RU365005"/>
    </source>
</evidence>
<dbReference type="GO" id="GO:1901982">
    <property type="term" value="F:maltose binding"/>
    <property type="evidence" value="ECO:0007669"/>
    <property type="project" value="TreeGrafter"/>
</dbReference>
<keyword evidence="2 6" id="KW-0813">Transport</keyword>
<dbReference type="GO" id="GO:0055052">
    <property type="term" value="C:ATP-binding cassette (ABC) transporter complex, substrate-binding subunit-containing"/>
    <property type="evidence" value="ECO:0007669"/>
    <property type="project" value="TreeGrafter"/>
</dbReference>
<dbReference type="AlphaFoldDB" id="A0A081QJW1"/>
<dbReference type="GO" id="GO:0015768">
    <property type="term" value="P:maltose transport"/>
    <property type="evidence" value="ECO:0007669"/>
    <property type="project" value="TreeGrafter"/>
</dbReference>
<accession>A0A081QJW1</accession>
<dbReference type="GO" id="GO:0042956">
    <property type="term" value="P:maltodextrin transmembrane transport"/>
    <property type="evidence" value="ECO:0007669"/>
    <property type="project" value="TreeGrafter"/>
</dbReference>
<dbReference type="Pfam" id="PF13416">
    <property type="entry name" value="SBP_bac_8"/>
    <property type="match status" value="1"/>
</dbReference>
<dbReference type="Gene3D" id="3.40.190.10">
    <property type="entry name" value="Periplasmic binding protein-like II"/>
    <property type="match status" value="2"/>
</dbReference>
<dbReference type="InterPro" id="IPR006060">
    <property type="entry name" value="Maltose/Cyclodextrin-bd"/>
</dbReference>
<comment type="similarity">
    <text evidence="1 6">Belongs to the bacterial solute-binding protein 1 family.</text>
</comment>
<dbReference type="PROSITE" id="PS01037">
    <property type="entry name" value="SBP_BACTERIAL_1"/>
    <property type="match status" value="1"/>
</dbReference>
<proteinExistence type="inferred from homology"/>
<keyword evidence="3 6" id="KW-0762">Sugar transport</keyword>
<evidence type="ECO:0000256" key="2">
    <source>
        <dbReference type="ARBA" id="ARBA00022448"/>
    </source>
</evidence>
<keyword evidence="6" id="KW-0472">Membrane</keyword>
<dbReference type="EMBL" id="JPFW01000001">
    <property type="protein sequence ID" value="KEQ43234.1"/>
    <property type="molecule type" value="Genomic_DNA"/>
</dbReference>
<dbReference type="PATRIC" id="fig|28037.97.peg.104"/>
<evidence type="ECO:0000256" key="3">
    <source>
        <dbReference type="ARBA" id="ARBA00022597"/>
    </source>
</evidence>
<dbReference type="GO" id="GO:0015144">
    <property type="term" value="F:carbohydrate transmembrane transporter activity"/>
    <property type="evidence" value="ECO:0007669"/>
    <property type="project" value="InterPro"/>
</dbReference>
<evidence type="ECO:0000256" key="5">
    <source>
        <dbReference type="ARBA" id="ARBA00030303"/>
    </source>
</evidence>
<feature type="signal peptide" evidence="6">
    <location>
        <begin position="1"/>
        <end position="24"/>
    </location>
</feature>
<dbReference type="PANTHER" id="PTHR30061:SF50">
    <property type="entry name" value="MALTOSE_MALTODEXTRIN-BINDING PERIPLASMIC PROTEIN"/>
    <property type="match status" value="1"/>
</dbReference>
<evidence type="ECO:0000313" key="7">
    <source>
        <dbReference type="EMBL" id="KEQ43234.1"/>
    </source>
</evidence>
<dbReference type="Proteomes" id="UP000028030">
    <property type="component" value="Unassembled WGS sequence"/>
</dbReference>
<comment type="subcellular location">
    <subcellularLocation>
        <location evidence="6">Cell membrane</location>
        <topology evidence="6">Lipid-anchor</topology>
    </subcellularLocation>
</comment>
<evidence type="ECO:0000256" key="1">
    <source>
        <dbReference type="ARBA" id="ARBA00008520"/>
    </source>
</evidence>
<keyword evidence="6" id="KW-1003">Cell membrane</keyword>
<evidence type="ECO:0000256" key="4">
    <source>
        <dbReference type="ARBA" id="ARBA00022729"/>
    </source>
</evidence>
<protein>
    <recommendedName>
        <fullName evidence="5 6">Maltodextrin-binding protein</fullName>
    </recommendedName>
</protein>
<keyword evidence="4 6" id="KW-0732">Signal</keyword>
<name>A0A081QJW1_STRMT</name>
<dbReference type="RefSeq" id="WP_033682923.1">
    <property type="nucleotide sequence ID" value="NZ_JPFW01000001.1"/>
</dbReference>
<dbReference type="InterPro" id="IPR006061">
    <property type="entry name" value="SBP_1_CS"/>
</dbReference>
<gene>
    <name evidence="7" type="primary">malX</name>
    <name evidence="7" type="ORF">SK642_0109</name>
</gene>
<dbReference type="SUPFAM" id="SSF53850">
    <property type="entry name" value="Periplasmic binding protein-like II"/>
    <property type="match status" value="1"/>
</dbReference>
<sequence length="423" mass="45216">MSSKFMKSAAVLGTATLASLLLVACGSKTADKPADSGSSEAKEITFYVEDQYKAFAESAAKAYEKEAGVKVTIKTGDQMGGLDNLSLDNQSGKAADVMMAPYDRVGSLGTDGQLSEVKLSDGAKTDDKTKSLVTAANGKVYGAPAVIESLVMYYNKDLVKEAPKTFADLENLAKDSKYAFAGEDGKTSAFLADWTNFYFAYGLLAGNGGYVFGQNGKDAKDIGLANDGAIKGVEYAKSWYEKWPKGMQDTEGAGNLIQTQFQEGKTAAIIDGPWKAKAFKDAKVNYGVATIPTLPNGKDYAAFGGGKAWIIPSSTKNLEAAQKFVDFLVSTEEQKAFYDATNEIPANTEARSYAEGKNDELTTAVIKQFKNAQPMPNISQMSAVWDPAKTMLFEAVSGKKDAKTAANDAVTLIKETIKQKFGE</sequence>
<evidence type="ECO:0000313" key="8">
    <source>
        <dbReference type="Proteomes" id="UP000028030"/>
    </source>
</evidence>
<keyword evidence="6" id="KW-0449">Lipoprotein</keyword>
<dbReference type="PANTHER" id="PTHR30061">
    <property type="entry name" value="MALTOSE-BINDING PERIPLASMIC PROTEIN"/>
    <property type="match status" value="1"/>
</dbReference>
<dbReference type="OrthoDB" id="9766758at2"/>
<dbReference type="PRINTS" id="PR00181">
    <property type="entry name" value="MALTOSEBP"/>
</dbReference>
<reference evidence="7 8" key="1">
    <citation type="submission" date="2014-05" db="EMBL/GenBank/DDBJ databases">
        <authorList>
            <person name="Daugherty S.C."/>
            <person name="Tallon L.J."/>
            <person name="Sadzewicz L."/>
            <person name="Kilian M."/>
            <person name="Tettelin H."/>
        </authorList>
    </citation>
    <scope>NUCLEOTIDE SEQUENCE [LARGE SCALE GENOMIC DNA]</scope>
    <source>
        <strain evidence="7 8">SK642</strain>
    </source>
</reference>
<dbReference type="InterPro" id="IPR006059">
    <property type="entry name" value="SBP"/>
</dbReference>
<feature type="chain" id="PRO_5039752151" description="Maltodextrin-binding protein" evidence="6">
    <location>
        <begin position="25"/>
        <end position="423"/>
    </location>
</feature>
<comment type="caution">
    <text evidence="7">The sequence shown here is derived from an EMBL/GenBank/DDBJ whole genome shotgun (WGS) entry which is preliminary data.</text>
</comment>
<dbReference type="PROSITE" id="PS51257">
    <property type="entry name" value="PROKAR_LIPOPROTEIN"/>
    <property type="match status" value="1"/>
</dbReference>